<evidence type="ECO:0000256" key="1">
    <source>
        <dbReference type="SAM" id="MobiDB-lite"/>
    </source>
</evidence>
<evidence type="ECO:0000313" key="2">
    <source>
        <dbReference type="EMBL" id="KAG0465535.1"/>
    </source>
</evidence>
<protein>
    <submittedName>
        <fullName evidence="2">Uncharacterized protein</fullName>
    </submittedName>
</protein>
<name>A0A835ULZ8_VANPL</name>
<dbReference type="EMBL" id="JADCNM010000010">
    <property type="protein sequence ID" value="KAG0465535.1"/>
    <property type="molecule type" value="Genomic_DNA"/>
</dbReference>
<dbReference type="Proteomes" id="UP000639772">
    <property type="component" value="Chromosome 10"/>
</dbReference>
<feature type="compositionally biased region" description="Basic residues" evidence="1">
    <location>
        <begin position="21"/>
        <end position="30"/>
    </location>
</feature>
<organism evidence="2 3">
    <name type="scientific">Vanilla planifolia</name>
    <name type="common">Vanilla</name>
    <dbReference type="NCBI Taxonomy" id="51239"/>
    <lineage>
        <taxon>Eukaryota</taxon>
        <taxon>Viridiplantae</taxon>
        <taxon>Streptophyta</taxon>
        <taxon>Embryophyta</taxon>
        <taxon>Tracheophyta</taxon>
        <taxon>Spermatophyta</taxon>
        <taxon>Magnoliopsida</taxon>
        <taxon>Liliopsida</taxon>
        <taxon>Asparagales</taxon>
        <taxon>Orchidaceae</taxon>
        <taxon>Vanilloideae</taxon>
        <taxon>Vanilleae</taxon>
        <taxon>Vanilla</taxon>
    </lineage>
</organism>
<sequence>MAFRIGGQVGSGSEGQTMCEHRRHRGGRGGRGKEVRYRLLFLLFFPDAPAIVMSATSSA</sequence>
<reference evidence="2 3" key="1">
    <citation type="journal article" date="2020" name="Nat. Food">
        <title>A phased Vanilla planifolia genome enables genetic improvement of flavour and production.</title>
        <authorList>
            <person name="Hasing T."/>
            <person name="Tang H."/>
            <person name="Brym M."/>
            <person name="Khazi F."/>
            <person name="Huang T."/>
            <person name="Chambers A.H."/>
        </authorList>
    </citation>
    <scope>NUCLEOTIDE SEQUENCE [LARGE SCALE GENOMIC DNA]</scope>
    <source>
        <tissue evidence="2">Leaf</tissue>
    </source>
</reference>
<feature type="region of interest" description="Disordered" evidence="1">
    <location>
        <begin position="1"/>
        <end position="31"/>
    </location>
</feature>
<accession>A0A835ULZ8</accession>
<comment type="caution">
    <text evidence="2">The sequence shown here is derived from an EMBL/GenBank/DDBJ whole genome shotgun (WGS) entry which is preliminary data.</text>
</comment>
<evidence type="ECO:0000313" key="3">
    <source>
        <dbReference type="Proteomes" id="UP000639772"/>
    </source>
</evidence>
<proteinExistence type="predicted"/>
<gene>
    <name evidence="2" type="ORF">HPP92_019699</name>
</gene>
<dbReference type="AlphaFoldDB" id="A0A835ULZ8"/>